<dbReference type="PANTHER" id="PTHR39472">
    <property type="entry name" value="EXPRESSED PROTEIN"/>
    <property type="match status" value="1"/>
</dbReference>
<dbReference type="PANTHER" id="PTHR39472:SF1">
    <property type="entry name" value="EXPRESSED PROTEIN"/>
    <property type="match status" value="1"/>
</dbReference>
<protein>
    <submittedName>
        <fullName evidence="2">Uncharacterized protein</fullName>
    </submittedName>
</protein>
<dbReference type="STRING" id="650164.K5VYN0"/>
<proteinExistence type="predicted"/>
<evidence type="ECO:0000313" key="2">
    <source>
        <dbReference type="EMBL" id="EKM51719.1"/>
    </source>
</evidence>
<dbReference type="Proteomes" id="UP000008370">
    <property type="component" value="Unassembled WGS sequence"/>
</dbReference>
<reference evidence="2 3" key="1">
    <citation type="journal article" date="2012" name="BMC Genomics">
        <title>Comparative genomics of the white-rot fungi, Phanerochaete carnosa and P. chrysosporium, to elucidate the genetic basis of the distinct wood types they colonize.</title>
        <authorList>
            <person name="Suzuki H."/>
            <person name="MacDonald J."/>
            <person name="Syed K."/>
            <person name="Salamov A."/>
            <person name="Hori C."/>
            <person name="Aerts A."/>
            <person name="Henrissat B."/>
            <person name="Wiebenga A."/>
            <person name="vanKuyk P.A."/>
            <person name="Barry K."/>
            <person name="Lindquist E."/>
            <person name="LaButti K."/>
            <person name="Lapidus A."/>
            <person name="Lucas S."/>
            <person name="Coutinho P."/>
            <person name="Gong Y."/>
            <person name="Samejima M."/>
            <person name="Mahadevan R."/>
            <person name="Abou-Zaid M."/>
            <person name="de Vries R.P."/>
            <person name="Igarashi K."/>
            <person name="Yadav J.S."/>
            <person name="Grigoriev I.V."/>
            <person name="Master E.R."/>
        </authorList>
    </citation>
    <scope>NUCLEOTIDE SEQUENCE [LARGE SCALE GENOMIC DNA]</scope>
    <source>
        <strain evidence="2 3">HHB-10118-sp</strain>
    </source>
</reference>
<dbReference type="GeneID" id="18919680"/>
<feature type="region of interest" description="Disordered" evidence="1">
    <location>
        <begin position="329"/>
        <end position="364"/>
    </location>
</feature>
<sequence>MAVQLPLADPTPEEPSQPGQFSSQQPPRTQPTPPPSVTNAFVPVPSISNTAQSHAAPPSGFAHSFPVQNLTSMQPTQNPPPPPPPTQQQPSPQNPNPEAEVAKIWGVLNELLEQLSANRQASIQLHSLAAGVKSQAIHSQTGYVLRRLTQVLEFRYNLDRTQDEYNAALEKMNAQMTAENTVLVNENKQMGTLIKEYEQTLENVMAGFRVRANEVQQRELSIMREYERKLLTIETAQLQASLAQQTTVSTSLGRVGELLRVLMRVLGGEDPSSVPTSVLANMVEAETGTSSTGTGLGKEGEIDITGTAGHMTIGRQPQKKIINSWELEAPASPMPGTTALPPSPSDSSTTLASSSDSSDPPDQARYKADILTDKEAQLLAADWALERECELARLEQENAMLHQLVQEREKLSRVTATSDADVHITMGEHALRLELPKYTLPKRTFKGKLGGKDIGPYGMYKKFEE</sequence>
<dbReference type="EMBL" id="JH930476">
    <property type="protein sequence ID" value="EKM51719.1"/>
    <property type="molecule type" value="Genomic_DNA"/>
</dbReference>
<dbReference type="HOGENOM" id="CLU_597310_0_0_1"/>
<dbReference type="InParanoid" id="K5VYN0"/>
<organism evidence="2 3">
    <name type="scientific">Phanerochaete carnosa (strain HHB-10118-sp)</name>
    <name type="common">White-rot fungus</name>
    <name type="synonym">Peniophora carnosa</name>
    <dbReference type="NCBI Taxonomy" id="650164"/>
    <lineage>
        <taxon>Eukaryota</taxon>
        <taxon>Fungi</taxon>
        <taxon>Dikarya</taxon>
        <taxon>Basidiomycota</taxon>
        <taxon>Agaricomycotina</taxon>
        <taxon>Agaricomycetes</taxon>
        <taxon>Polyporales</taxon>
        <taxon>Phanerochaetaceae</taxon>
        <taxon>Phanerochaete</taxon>
    </lineage>
</organism>
<dbReference type="KEGG" id="pco:PHACADRAFT_31538"/>
<dbReference type="RefSeq" id="XP_007399256.1">
    <property type="nucleotide sequence ID" value="XM_007399194.1"/>
</dbReference>
<feature type="region of interest" description="Disordered" evidence="1">
    <location>
        <begin position="1"/>
        <end position="98"/>
    </location>
</feature>
<dbReference type="AlphaFoldDB" id="K5VYN0"/>
<evidence type="ECO:0000313" key="3">
    <source>
        <dbReference type="Proteomes" id="UP000008370"/>
    </source>
</evidence>
<keyword evidence="3" id="KW-1185">Reference proteome</keyword>
<name>K5VYN0_PHACS</name>
<accession>K5VYN0</accession>
<gene>
    <name evidence="2" type="ORF">PHACADRAFT_31538</name>
</gene>
<feature type="compositionally biased region" description="Low complexity" evidence="1">
    <location>
        <begin position="337"/>
        <end position="361"/>
    </location>
</feature>
<dbReference type="OrthoDB" id="21214at2759"/>
<feature type="compositionally biased region" description="Pro residues" evidence="1">
    <location>
        <begin position="77"/>
        <end position="95"/>
    </location>
</feature>
<feature type="compositionally biased region" description="Low complexity" evidence="1">
    <location>
        <begin position="16"/>
        <end position="27"/>
    </location>
</feature>
<evidence type="ECO:0000256" key="1">
    <source>
        <dbReference type="SAM" id="MobiDB-lite"/>
    </source>
</evidence>